<evidence type="ECO:0000256" key="1">
    <source>
        <dbReference type="SAM" id="MobiDB-lite"/>
    </source>
</evidence>
<keyword evidence="2" id="KW-1133">Transmembrane helix</keyword>
<accession>A0AAU4K833</accession>
<feature type="transmembrane region" description="Helical" evidence="2">
    <location>
        <begin position="63"/>
        <end position="87"/>
    </location>
</feature>
<sequence>MSDVRDQSDHPGSPDDRRPAIRPSTAAGSRGDTSRGSEAPRPQRPQVAVTPMRAPVDDRRPRVIDLGIVVWVFTLVALAATAALVALDQGAARSELRRSLASDNPTTAQRDIANTVDIAMVAAGGVCVIVLLLVIYGSIRLRERVIGGRGTLTTMGVITVVGSIAFWTVLSPARDVLNPAVTFLPFVVAVLAAVATGLMFTGDVTRWLKAAPTR</sequence>
<proteinExistence type="predicted"/>
<dbReference type="Proteomes" id="UP001432128">
    <property type="component" value="Chromosome"/>
</dbReference>
<feature type="transmembrane region" description="Helical" evidence="2">
    <location>
        <begin position="176"/>
        <end position="200"/>
    </location>
</feature>
<keyword evidence="4" id="KW-1185">Reference proteome</keyword>
<gene>
    <name evidence="3" type="ORF">OG579_10105</name>
</gene>
<reference evidence="3 4" key="1">
    <citation type="submission" date="2022-10" db="EMBL/GenBank/DDBJ databases">
        <title>The complete genomes of actinobacterial strains from the NBC collection.</title>
        <authorList>
            <person name="Joergensen T.S."/>
            <person name="Alvarez Arevalo M."/>
            <person name="Sterndorff E.B."/>
            <person name="Faurdal D."/>
            <person name="Vuksanovic O."/>
            <person name="Mourched A.-S."/>
            <person name="Charusanti P."/>
            <person name="Shaw S."/>
            <person name="Blin K."/>
            <person name="Weber T."/>
        </authorList>
    </citation>
    <scope>NUCLEOTIDE SEQUENCE [LARGE SCALE GENOMIC DNA]</scope>
    <source>
        <strain evidence="3 4">NBC_00319</strain>
    </source>
</reference>
<evidence type="ECO:0000256" key="2">
    <source>
        <dbReference type="SAM" id="Phobius"/>
    </source>
</evidence>
<dbReference type="EMBL" id="CP108021">
    <property type="protein sequence ID" value="WUM22087.1"/>
    <property type="molecule type" value="Genomic_DNA"/>
</dbReference>
<organism evidence="3 4">
    <name type="scientific">Williamsia herbipolensis</name>
    <dbReference type="NCBI Taxonomy" id="1603258"/>
    <lineage>
        <taxon>Bacteria</taxon>
        <taxon>Bacillati</taxon>
        <taxon>Actinomycetota</taxon>
        <taxon>Actinomycetes</taxon>
        <taxon>Mycobacteriales</taxon>
        <taxon>Nocardiaceae</taxon>
        <taxon>Williamsia</taxon>
    </lineage>
</organism>
<name>A0AAU4K833_9NOCA</name>
<protein>
    <submittedName>
        <fullName evidence="3">Uncharacterized protein</fullName>
    </submittedName>
</protein>
<keyword evidence="2" id="KW-0812">Transmembrane</keyword>
<feature type="transmembrane region" description="Helical" evidence="2">
    <location>
        <begin position="151"/>
        <end position="170"/>
    </location>
</feature>
<feature type="region of interest" description="Disordered" evidence="1">
    <location>
        <begin position="1"/>
        <end position="54"/>
    </location>
</feature>
<dbReference type="AlphaFoldDB" id="A0AAU4K833"/>
<keyword evidence="2" id="KW-0472">Membrane</keyword>
<feature type="compositionally biased region" description="Basic and acidic residues" evidence="1">
    <location>
        <begin position="1"/>
        <end position="19"/>
    </location>
</feature>
<dbReference type="RefSeq" id="WP_328859021.1">
    <property type="nucleotide sequence ID" value="NZ_CP108021.1"/>
</dbReference>
<evidence type="ECO:0000313" key="4">
    <source>
        <dbReference type="Proteomes" id="UP001432128"/>
    </source>
</evidence>
<dbReference type="KEGG" id="whr:OG579_10105"/>
<evidence type="ECO:0000313" key="3">
    <source>
        <dbReference type="EMBL" id="WUM22087.1"/>
    </source>
</evidence>
<feature type="transmembrane region" description="Helical" evidence="2">
    <location>
        <begin position="118"/>
        <end position="139"/>
    </location>
</feature>